<keyword evidence="2" id="KW-0496">Mitochondrion</keyword>
<organism evidence="4 5">
    <name type="scientific">Rousettus aegyptiacus</name>
    <name type="common">Egyptian fruit bat</name>
    <name type="synonym">Pteropus aegyptiacus</name>
    <dbReference type="NCBI Taxonomy" id="9407"/>
    <lineage>
        <taxon>Eukaryota</taxon>
        <taxon>Metazoa</taxon>
        <taxon>Chordata</taxon>
        <taxon>Craniata</taxon>
        <taxon>Vertebrata</taxon>
        <taxon>Euteleostomi</taxon>
        <taxon>Mammalia</taxon>
        <taxon>Eutheria</taxon>
        <taxon>Laurasiatheria</taxon>
        <taxon>Chiroptera</taxon>
        <taxon>Yinpterochiroptera</taxon>
        <taxon>Pteropodoidea</taxon>
        <taxon>Pteropodidae</taxon>
        <taxon>Rousettinae</taxon>
        <taxon>Rousettus</taxon>
    </lineage>
</organism>
<dbReference type="GO" id="GO:0005759">
    <property type="term" value="C:mitochondrial matrix"/>
    <property type="evidence" value="ECO:0007669"/>
    <property type="project" value="TreeGrafter"/>
</dbReference>
<evidence type="ECO:0000259" key="3">
    <source>
        <dbReference type="PROSITE" id="PS51286"/>
    </source>
</evidence>
<keyword evidence="4" id="KW-0418">Kinase</keyword>
<dbReference type="GO" id="GO:0035770">
    <property type="term" value="C:ribonucleoprotein granule"/>
    <property type="evidence" value="ECO:0007669"/>
    <property type="project" value="TreeGrafter"/>
</dbReference>
<dbReference type="AlphaFoldDB" id="A0A7J8JD98"/>
<name>A0A7J8JD98_ROUAE</name>
<keyword evidence="4" id="KW-0808">Transferase</keyword>
<dbReference type="InterPro" id="IPR010622">
    <property type="entry name" value="FAST_Leu-rich"/>
</dbReference>
<proteinExistence type="predicted"/>
<dbReference type="SMART" id="SM00952">
    <property type="entry name" value="RAP"/>
    <property type="match status" value="1"/>
</dbReference>
<dbReference type="EMBL" id="JACASE010000002">
    <property type="protein sequence ID" value="KAF6494863.1"/>
    <property type="molecule type" value="Genomic_DNA"/>
</dbReference>
<dbReference type="Proteomes" id="UP000593571">
    <property type="component" value="Unassembled WGS sequence"/>
</dbReference>
<dbReference type="Pfam" id="PF06743">
    <property type="entry name" value="FAST_1"/>
    <property type="match status" value="1"/>
</dbReference>
<reference evidence="4 5" key="1">
    <citation type="journal article" date="2020" name="Nature">
        <title>Six reference-quality genomes reveal evolution of bat adaptations.</title>
        <authorList>
            <person name="Jebb D."/>
            <person name="Huang Z."/>
            <person name="Pippel M."/>
            <person name="Hughes G.M."/>
            <person name="Lavrichenko K."/>
            <person name="Devanna P."/>
            <person name="Winkler S."/>
            <person name="Jermiin L.S."/>
            <person name="Skirmuntt E.C."/>
            <person name="Katzourakis A."/>
            <person name="Burkitt-Gray L."/>
            <person name="Ray D.A."/>
            <person name="Sullivan K.A.M."/>
            <person name="Roscito J.G."/>
            <person name="Kirilenko B.M."/>
            <person name="Davalos L.M."/>
            <person name="Corthals A.P."/>
            <person name="Power M.L."/>
            <person name="Jones G."/>
            <person name="Ransome R.D."/>
            <person name="Dechmann D.K.N."/>
            <person name="Locatelli A.G."/>
            <person name="Puechmaille S.J."/>
            <person name="Fedrigo O."/>
            <person name="Jarvis E.D."/>
            <person name="Hiller M."/>
            <person name="Vernes S.C."/>
            <person name="Myers E.W."/>
            <person name="Teeling E.C."/>
        </authorList>
    </citation>
    <scope>NUCLEOTIDE SEQUENCE [LARGE SCALE GENOMIC DNA]</scope>
    <source>
        <strain evidence="4">MRouAeg1</strain>
        <tissue evidence="4">Muscle</tissue>
    </source>
</reference>
<accession>A0A7J8JD98</accession>
<dbReference type="PANTHER" id="PTHR21228:SF1">
    <property type="entry name" value="FAST KINASE DOMAIN-CONTAINING PROTEIN 2, MITOCHONDRIAL"/>
    <property type="match status" value="1"/>
</dbReference>
<sequence>MSNRAGSFLWKFRQCSTLVLTSRTARLYPVGFCRPKSVYSNWNPRNLLNNFDNRMQSYIRYLFQDALISKSGDYHFQTKSISTQAVLPVYKLLSPRGLSFDSKQSPVSDNGLKKINFHHEASNDYVLTKETKSTPVNYRKLSQECNSLSDVLDTFSEAPTFPSSNYFSAMWTIAKRMSDDQRRFEKQLMFKHPAFTQLCEHMMREAKILHCDHLLFSLHAVVKLGIPQNTLLVQTLLRVVQERINECDEKCLSVLSTVLEAMEPCKNVDVLRAGLRIVIFIVFDDRIIVDQQIWKIEHVFTLQALMKCIGKDAPIALKKKLEMKALRELDRFSLLNSQRMFGVLATMNHRSVTLLNECSKMVIGNIHGCPFKILINILQSCKDLQYRNLDLFKGIADYVATTFDIWKFKQVLFLLILFENLGFRHSGLMDLFMKKVVDEPGFLNMKSTVSILHVYSSLNHLHECQPQKFLEVMASALTGYLHHISSENLLNAVYSFCLMNHFPLAPINQLLQKDIINELLISGDIERNIHKLHILTTCLKLDDVPYREAMDLQLPLPPSTPSHPNAKVTEALSSLLGEGYFSENVQLPYNYHIDFEFKMDTNRSQVLPLSDVDVVTSATDIQRVAVLCVPRSNYCLDSNHTRGFLAMKMRHLKVMGFHVILVNNWKMEKLEMKDAVAYLKSEIYSIEDPPATDINFQSTC</sequence>
<dbReference type="Pfam" id="PF08373">
    <property type="entry name" value="RAP"/>
    <property type="match status" value="1"/>
</dbReference>
<feature type="domain" description="RAP" evidence="3">
    <location>
        <begin position="624"/>
        <end position="681"/>
    </location>
</feature>
<keyword evidence="5" id="KW-1185">Reference proteome</keyword>
<dbReference type="PROSITE" id="PS51286">
    <property type="entry name" value="RAP"/>
    <property type="match status" value="1"/>
</dbReference>
<evidence type="ECO:0000313" key="4">
    <source>
        <dbReference type="EMBL" id="KAF6494863.1"/>
    </source>
</evidence>
<dbReference type="GO" id="GO:0000963">
    <property type="term" value="P:mitochondrial RNA processing"/>
    <property type="evidence" value="ECO:0007669"/>
    <property type="project" value="TreeGrafter"/>
</dbReference>
<dbReference type="InterPro" id="IPR050870">
    <property type="entry name" value="FAST_kinase"/>
</dbReference>
<comment type="subcellular location">
    <subcellularLocation>
        <location evidence="1">Mitochondrion</location>
    </subcellularLocation>
</comment>
<evidence type="ECO:0000256" key="1">
    <source>
        <dbReference type="ARBA" id="ARBA00004173"/>
    </source>
</evidence>
<dbReference type="GO" id="GO:0044528">
    <property type="term" value="P:regulation of mitochondrial mRNA stability"/>
    <property type="evidence" value="ECO:0007669"/>
    <property type="project" value="InterPro"/>
</dbReference>
<dbReference type="InterPro" id="IPR013584">
    <property type="entry name" value="RAP"/>
</dbReference>
<dbReference type="GO" id="GO:0016301">
    <property type="term" value="F:kinase activity"/>
    <property type="evidence" value="ECO:0007669"/>
    <property type="project" value="UniProtKB-KW"/>
</dbReference>
<evidence type="ECO:0000256" key="2">
    <source>
        <dbReference type="ARBA" id="ARBA00023128"/>
    </source>
</evidence>
<protein>
    <submittedName>
        <fullName evidence="4">FAST kinase domains 2</fullName>
    </submittedName>
</protein>
<dbReference type="GO" id="GO:0003723">
    <property type="term" value="F:RNA binding"/>
    <property type="evidence" value="ECO:0007669"/>
    <property type="project" value="TreeGrafter"/>
</dbReference>
<evidence type="ECO:0000313" key="5">
    <source>
        <dbReference type="Proteomes" id="UP000593571"/>
    </source>
</evidence>
<gene>
    <name evidence="4" type="ORF">HJG63_004968</name>
</gene>
<dbReference type="PANTHER" id="PTHR21228">
    <property type="entry name" value="FAST LEU-RICH DOMAIN-CONTAINING"/>
    <property type="match status" value="1"/>
</dbReference>
<comment type="caution">
    <text evidence="4">The sequence shown here is derived from an EMBL/GenBank/DDBJ whole genome shotgun (WGS) entry which is preliminary data.</text>
</comment>